<feature type="region of interest" description="Disordered" evidence="1">
    <location>
        <begin position="100"/>
        <end position="121"/>
    </location>
</feature>
<dbReference type="OrthoDB" id="2431622at2759"/>
<protein>
    <submittedName>
        <fullName evidence="2">9712_t:CDS:1</fullName>
    </submittedName>
</protein>
<dbReference type="Proteomes" id="UP000789396">
    <property type="component" value="Unassembled WGS sequence"/>
</dbReference>
<organism evidence="2 3">
    <name type="scientific">Racocetra fulgida</name>
    <dbReference type="NCBI Taxonomy" id="60492"/>
    <lineage>
        <taxon>Eukaryota</taxon>
        <taxon>Fungi</taxon>
        <taxon>Fungi incertae sedis</taxon>
        <taxon>Mucoromycota</taxon>
        <taxon>Glomeromycotina</taxon>
        <taxon>Glomeromycetes</taxon>
        <taxon>Diversisporales</taxon>
        <taxon>Gigasporaceae</taxon>
        <taxon>Racocetra</taxon>
    </lineage>
</organism>
<reference evidence="2" key="1">
    <citation type="submission" date="2021-06" db="EMBL/GenBank/DDBJ databases">
        <authorList>
            <person name="Kallberg Y."/>
            <person name="Tangrot J."/>
            <person name="Rosling A."/>
        </authorList>
    </citation>
    <scope>NUCLEOTIDE SEQUENCE</scope>
    <source>
        <strain evidence="2">IN212</strain>
    </source>
</reference>
<accession>A0A9N9N8V0</accession>
<keyword evidence="3" id="KW-1185">Reference proteome</keyword>
<evidence type="ECO:0000313" key="3">
    <source>
        <dbReference type="Proteomes" id="UP000789396"/>
    </source>
</evidence>
<name>A0A9N9N8V0_9GLOM</name>
<dbReference type="AlphaFoldDB" id="A0A9N9N8V0"/>
<sequence>MFQNQSNTQQTFEKSDDLLHYIENNPSLRGFIEAKYFNIFDLEYKYYKAEKEMNTIIKSAKRDADYLKTEIEQENQPNLVLNLQKSNINSVLIQALESLENESDNSSESSDIEKDQDSLSITSETSELQEIIDIMITKSKLGSNLFVSTNIFLELIISQPCSACFNTDIATKKYQITACGFSVKINITYNKCSTTMFYKNETAGIDYSKLVTGAAHNKHLLEVSFNNSWSYIREASQASSKFIYNGNIEETITINEGNYNNSSKQIEHANLIRSIAKITPTLIKYNIVLGVAVDGDLNSNKTLADQPIVSKIFADLKHK</sequence>
<proteinExistence type="predicted"/>
<evidence type="ECO:0000256" key="1">
    <source>
        <dbReference type="SAM" id="MobiDB-lite"/>
    </source>
</evidence>
<gene>
    <name evidence="2" type="ORF">RFULGI_LOCUS11074</name>
</gene>
<comment type="caution">
    <text evidence="2">The sequence shown here is derived from an EMBL/GenBank/DDBJ whole genome shotgun (WGS) entry which is preliminary data.</text>
</comment>
<dbReference type="EMBL" id="CAJVPZ010023211">
    <property type="protein sequence ID" value="CAG8714696.1"/>
    <property type="molecule type" value="Genomic_DNA"/>
</dbReference>
<feature type="non-terminal residue" evidence="2">
    <location>
        <position position="319"/>
    </location>
</feature>
<evidence type="ECO:0000313" key="2">
    <source>
        <dbReference type="EMBL" id="CAG8714696.1"/>
    </source>
</evidence>